<reference evidence="2" key="1">
    <citation type="submission" date="2020-10" db="EMBL/GenBank/DDBJ databases">
        <authorList>
            <person name="Gilroy R."/>
        </authorList>
    </citation>
    <scope>NUCLEOTIDE SEQUENCE</scope>
    <source>
        <strain evidence="2">CHK195-12923</strain>
    </source>
</reference>
<evidence type="ECO:0000313" key="3">
    <source>
        <dbReference type="Proteomes" id="UP000824110"/>
    </source>
</evidence>
<gene>
    <name evidence="2" type="ORF">IAB69_05345</name>
</gene>
<dbReference type="Proteomes" id="UP000824110">
    <property type="component" value="Unassembled WGS sequence"/>
</dbReference>
<proteinExistence type="predicted"/>
<dbReference type="AlphaFoldDB" id="A0A9D1MKA3"/>
<organism evidence="2 3">
    <name type="scientific">Candidatus Coproplasma excrementigallinarum</name>
    <dbReference type="NCBI Taxonomy" id="2840747"/>
    <lineage>
        <taxon>Bacteria</taxon>
        <taxon>Bacillati</taxon>
        <taxon>Bacillota</taxon>
        <taxon>Clostridia</taxon>
        <taxon>Eubacteriales</taxon>
        <taxon>Candidatus Coproplasma</taxon>
    </lineage>
</organism>
<evidence type="ECO:0000313" key="2">
    <source>
        <dbReference type="EMBL" id="HIU62050.1"/>
    </source>
</evidence>
<keyword evidence="1" id="KW-1133">Transmembrane helix</keyword>
<evidence type="ECO:0000256" key="1">
    <source>
        <dbReference type="SAM" id="Phobius"/>
    </source>
</evidence>
<accession>A0A9D1MKA3</accession>
<name>A0A9D1MKA3_9FIRM</name>
<protein>
    <submittedName>
        <fullName evidence="2">Uncharacterized protein</fullName>
    </submittedName>
</protein>
<comment type="caution">
    <text evidence="2">The sequence shown here is derived from an EMBL/GenBank/DDBJ whole genome shotgun (WGS) entry which is preliminary data.</text>
</comment>
<dbReference type="EMBL" id="DVNE01000054">
    <property type="protein sequence ID" value="HIU62050.1"/>
    <property type="molecule type" value="Genomic_DNA"/>
</dbReference>
<reference evidence="2" key="2">
    <citation type="journal article" date="2021" name="PeerJ">
        <title>Extensive microbial diversity within the chicken gut microbiome revealed by metagenomics and culture.</title>
        <authorList>
            <person name="Gilroy R."/>
            <person name="Ravi A."/>
            <person name="Getino M."/>
            <person name="Pursley I."/>
            <person name="Horton D.L."/>
            <person name="Alikhan N.F."/>
            <person name="Baker D."/>
            <person name="Gharbi K."/>
            <person name="Hall N."/>
            <person name="Watson M."/>
            <person name="Adriaenssens E.M."/>
            <person name="Foster-Nyarko E."/>
            <person name="Jarju S."/>
            <person name="Secka A."/>
            <person name="Antonio M."/>
            <person name="Oren A."/>
            <person name="Chaudhuri R.R."/>
            <person name="La Ragione R."/>
            <person name="Hildebrand F."/>
            <person name="Pallen M.J."/>
        </authorList>
    </citation>
    <scope>NUCLEOTIDE SEQUENCE</scope>
    <source>
        <strain evidence="2">CHK195-12923</strain>
    </source>
</reference>
<feature type="transmembrane region" description="Helical" evidence="1">
    <location>
        <begin position="92"/>
        <end position="117"/>
    </location>
</feature>
<keyword evidence="1" id="KW-0812">Transmembrane</keyword>
<keyword evidence="1" id="KW-0472">Membrane</keyword>
<sequence>MLSRKENSVMEAVYELCDGMNGCLISRSDIISLLPKKELSGEELDDILFGLHVDGYFDLISSERKGEKMYVITLKDSGMAFRRTKKQRRRDVAFRIALALVGAVATFLFGLILRGIFG</sequence>